<dbReference type="EMBL" id="MU805992">
    <property type="protein sequence ID" value="KAJ3842863.1"/>
    <property type="molecule type" value="Genomic_DNA"/>
</dbReference>
<name>A0AA38PHN9_9AGAR</name>
<organism evidence="1 2">
    <name type="scientific">Lentinula raphanica</name>
    <dbReference type="NCBI Taxonomy" id="153919"/>
    <lineage>
        <taxon>Eukaryota</taxon>
        <taxon>Fungi</taxon>
        <taxon>Dikarya</taxon>
        <taxon>Basidiomycota</taxon>
        <taxon>Agaricomycotina</taxon>
        <taxon>Agaricomycetes</taxon>
        <taxon>Agaricomycetidae</taxon>
        <taxon>Agaricales</taxon>
        <taxon>Marasmiineae</taxon>
        <taxon>Omphalotaceae</taxon>
        <taxon>Lentinula</taxon>
    </lineage>
</organism>
<evidence type="ECO:0000313" key="1">
    <source>
        <dbReference type="EMBL" id="KAJ3842863.1"/>
    </source>
</evidence>
<evidence type="ECO:0000313" key="2">
    <source>
        <dbReference type="Proteomes" id="UP001163846"/>
    </source>
</evidence>
<dbReference type="AlphaFoldDB" id="A0AA38PHN9"/>
<comment type="caution">
    <text evidence="1">The sequence shown here is derived from an EMBL/GenBank/DDBJ whole genome shotgun (WGS) entry which is preliminary data.</text>
</comment>
<gene>
    <name evidence="1" type="ORF">F5878DRAFT_721895</name>
</gene>
<proteinExistence type="predicted"/>
<keyword evidence="2" id="KW-1185">Reference proteome</keyword>
<accession>A0AA38PHN9</accession>
<protein>
    <submittedName>
        <fullName evidence="1">Uncharacterized protein</fullName>
    </submittedName>
</protein>
<reference evidence="1" key="1">
    <citation type="submission" date="2022-08" db="EMBL/GenBank/DDBJ databases">
        <authorList>
            <consortium name="DOE Joint Genome Institute"/>
            <person name="Min B."/>
            <person name="Riley R."/>
            <person name="Sierra-Patev S."/>
            <person name="Naranjo-Ortiz M."/>
            <person name="Looney B."/>
            <person name="Konkel Z."/>
            <person name="Slot J.C."/>
            <person name="Sakamoto Y."/>
            <person name="Steenwyk J.L."/>
            <person name="Rokas A."/>
            <person name="Carro J."/>
            <person name="Camarero S."/>
            <person name="Ferreira P."/>
            <person name="Molpeceres G."/>
            <person name="Ruiz-Duenas F.J."/>
            <person name="Serrano A."/>
            <person name="Henrissat B."/>
            <person name="Drula E."/>
            <person name="Hughes K.W."/>
            <person name="Mata J.L."/>
            <person name="Ishikawa N.K."/>
            <person name="Vargas-Isla R."/>
            <person name="Ushijima S."/>
            <person name="Smith C.A."/>
            <person name="Ahrendt S."/>
            <person name="Andreopoulos W."/>
            <person name="He G."/>
            <person name="Labutti K."/>
            <person name="Lipzen A."/>
            <person name="Ng V."/>
            <person name="Sandor L."/>
            <person name="Barry K."/>
            <person name="Martinez A.T."/>
            <person name="Xiao Y."/>
            <person name="Gibbons J.G."/>
            <person name="Terashima K."/>
            <person name="Hibbett D.S."/>
            <person name="Grigoriev I.V."/>
        </authorList>
    </citation>
    <scope>NUCLEOTIDE SEQUENCE</scope>
    <source>
        <strain evidence="1">TFB9207</strain>
    </source>
</reference>
<dbReference type="Proteomes" id="UP001163846">
    <property type="component" value="Unassembled WGS sequence"/>
</dbReference>
<sequence>MLLFSLERHFPIAFAFLSIFESISVTFSAAIPPLADASSNELIRAPSPPKIATLSFVRNLPEDFSVQGAYRVFLDKEDTYKFQKLVEEQIAKDMQPLLQDQESSVLTADDLIVEPESPLYLFRDPDPNAIRYFVPYNIASTNENFQEGMTLRMLYVDKDVGKPQTKLYRRTNEPNSVSTPSEGLLDIASRSKSVIATFTTEAEVNPEGKQRLETKPVELAGGYKGLLDIVGLSAEIVLDAVFGTGVHTRDVQVEGRPSVLATLKDFIIPYKITYGSDIEVHGQLEVSKYSRTVQLRRIGRTPTFWQVGKDKLDYQSVHDIIEMGMEAQKKGGDNSPRLPQLMEHLMGRNWKESAVRNSFINHYYYTRPNDPYKREVSELLANAAKNAHS</sequence>